<evidence type="ECO:0000256" key="3">
    <source>
        <dbReference type="SAM" id="MobiDB-lite"/>
    </source>
</evidence>
<dbReference type="SMART" id="SM00667">
    <property type="entry name" value="LisH"/>
    <property type="match status" value="1"/>
</dbReference>
<evidence type="ECO:0008006" key="6">
    <source>
        <dbReference type="Google" id="ProtNLM"/>
    </source>
</evidence>
<feature type="region of interest" description="Disordered" evidence="3">
    <location>
        <begin position="339"/>
        <end position="433"/>
    </location>
</feature>
<feature type="region of interest" description="Disordered" evidence="3">
    <location>
        <begin position="92"/>
        <end position="124"/>
    </location>
</feature>
<feature type="compositionally biased region" description="Basic and acidic residues" evidence="3">
    <location>
        <begin position="35"/>
        <end position="55"/>
    </location>
</feature>
<protein>
    <recommendedName>
        <fullName evidence="6">LisH domain-containing protein</fullName>
    </recommendedName>
</protein>
<evidence type="ECO:0000256" key="2">
    <source>
        <dbReference type="SAM" id="Coils"/>
    </source>
</evidence>
<feature type="repeat" description="HEAT" evidence="1">
    <location>
        <begin position="990"/>
        <end position="1028"/>
    </location>
</feature>
<feature type="compositionally biased region" description="Polar residues" evidence="3">
    <location>
        <begin position="344"/>
        <end position="354"/>
    </location>
</feature>
<dbReference type="Proteomes" id="UP000007110">
    <property type="component" value="Unassembled WGS sequence"/>
</dbReference>
<evidence type="ECO:0000313" key="5">
    <source>
        <dbReference type="Proteomes" id="UP000007110"/>
    </source>
</evidence>
<keyword evidence="2" id="KW-0175">Coiled coil</keyword>
<dbReference type="PROSITE" id="PS50077">
    <property type="entry name" value="HEAT_REPEAT"/>
    <property type="match status" value="2"/>
</dbReference>
<dbReference type="AlphaFoldDB" id="A0A7M7N6Q3"/>
<sequence>MLCKQKFSTITMADFNPFFEDEVGGIEDSIVAAVEEEKPRPTSKSEDSPKTVGPKEELSYDSIAVKLLKDNLWLSALELHTELTENGRQLPRLRDYFSNPGNFEKQSTDARGGSPQVGNLYRTSSETTFDSLDLARYSDDGNNQVDERLTVLEFELRKARETIKSLRANLTEAAESDIPSPVHSNTDMEGAVAEEATKPLERRAVNFLVNEYLMNNSYKLTSITFADENEDQDFDDWDDVGLNTPHPPDLLHLYRDFSRHVIVKPETKDVGCGEDTIDEEDEEEEQPEAVEADLNMSIEQQRQHYEAEMENLERQVFQLRGEKAELGMVVEKMEREIQSLRAPKQSTPMVSPITSPMKDPALHPDHRGERREPIGQEMTQDTPPSSTSSNQVEALRDIQPEEDGREEEGDEVDGVDDIDGVVNGDVRGGEGQEEFREVEGQTEEKMVDGYLTRRKNVSEAFQRALLGTIVHPVETTETRLLEEVSHIASSGQEVVEMLARCLPHIIPNVLLAKREELVPLILCTASSHPEARERDQLLNLLFNLIKKPDEDQRQIILSGCVAFAKHVGPTKAESELLPQCWEQITHKYPERRLLVAESCGALSPYLPKEICSSLVLSMLQQMLEDRAEEIRGSAVKSLGLVFSLIDDTDKYNQGLDLLLKALGDSSDSVVNATQQVFLSAFAGWAQDLDRLETNLISTVLKRLEVTAIDLQRPKPDLLQGERLIEHYAHTLQCLVPALYANILKTGPFKEQMQNGVEEDNEEVEIEVTRFPKPLCALHNLTVIMGDKRRLLKLMKAFDAFTIQEGETESWPSYNWLTNDYIPRLLEVVGRLDASHTNCVRALTKLFVHICKTFGPAFTDTKVTPKFQAVLNVPKEQYHTLVRSGQSAIAKATLPVFLCGVLGSHYREDDRHQISHYLQEAIVILGQCQAPQDSIHLAFNDLHANPTYHELLLAALWSCVVHTSSSVRIVTARLFELLAKGINESLVSSRVVPALITLSGDSDVSVRVATIPAFGTILENTNQKETLDRVYTQFQTFLDDTNYTQEHALMVQVIHTLGKIGPNSEPKFRDEFILPRLAAMAYTNSHSTNDANRAEVAMALFEAYSAISCCFLSVDLIRDAMLPGLRCLRKDMETVLPEHEGVVSSMIKDFESKIQGKESEDTSTRSSDPFYQPYMVSVNPNDSKASAGNKTAPARTMMGGIWGKWGK</sequence>
<feature type="coiled-coil region" evidence="2">
    <location>
        <begin position="142"/>
        <end position="176"/>
    </location>
</feature>
<name>A0A7M7N6Q3_STRPU</name>
<dbReference type="EnsemblMetazoa" id="XM_030975430">
    <property type="protein sequence ID" value="XP_030831290"/>
    <property type="gene ID" value="LOC764755"/>
</dbReference>
<dbReference type="InterPro" id="IPR016024">
    <property type="entry name" value="ARM-type_fold"/>
</dbReference>
<reference evidence="4" key="2">
    <citation type="submission" date="2021-01" db="UniProtKB">
        <authorList>
            <consortium name="EnsemblMetazoa"/>
        </authorList>
    </citation>
    <scope>IDENTIFICATION</scope>
</reference>
<dbReference type="InterPro" id="IPR021133">
    <property type="entry name" value="HEAT_type_2"/>
</dbReference>
<dbReference type="PANTHER" id="PTHR32059">
    <property type="entry name" value="RAB11-BINDING PROTEIN RELCH"/>
    <property type="match status" value="1"/>
</dbReference>
<feature type="compositionally biased region" description="Polar residues" evidence="3">
    <location>
        <begin position="377"/>
        <end position="392"/>
    </location>
</feature>
<feature type="region of interest" description="Disordered" evidence="3">
    <location>
        <begin position="34"/>
        <end position="55"/>
    </location>
</feature>
<feature type="coiled-coil region" evidence="2">
    <location>
        <begin position="295"/>
        <end position="322"/>
    </location>
</feature>
<feature type="compositionally biased region" description="Acidic residues" evidence="3">
    <location>
        <begin position="400"/>
        <end position="419"/>
    </location>
</feature>
<dbReference type="CTD" id="57614"/>
<dbReference type="InterPro" id="IPR011989">
    <property type="entry name" value="ARM-like"/>
</dbReference>
<dbReference type="Gene3D" id="1.25.10.10">
    <property type="entry name" value="Leucine-rich Repeat Variant"/>
    <property type="match status" value="2"/>
</dbReference>
<dbReference type="InterPro" id="IPR006594">
    <property type="entry name" value="LisH"/>
</dbReference>
<dbReference type="PANTHER" id="PTHR32059:SF0">
    <property type="entry name" value="RAB11-BINDING PROTEIN RELCH"/>
    <property type="match status" value="1"/>
</dbReference>
<organism evidence="4 5">
    <name type="scientific">Strongylocentrotus purpuratus</name>
    <name type="common">Purple sea urchin</name>
    <dbReference type="NCBI Taxonomy" id="7668"/>
    <lineage>
        <taxon>Eukaryota</taxon>
        <taxon>Metazoa</taxon>
        <taxon>Echinodermata</taxon>
        <taxon>Eleutherozoa</taxon>
        <taxon>Echinozoa</taxon>
        <taxon>Echinoidea</taxon>
        <taxon>Euechinoidea</taxon>
        <taxon>Echinacea</taxon>
        <taxon>Camarodonta</taxon>
        <taxon>Echinidea</taxon>
        <taxon>Strongylocentrotidae</taxon>
        <taxon>Strongylocentrotus</taxon>
    </lineage>
</organism>
<dbReference type="SUPFAM" id="SSF48371">
    <property type="entry name" value="ARM repeat"/>
    <property type="match status" value="1"/>
</dbReference>
<keyword evidence="5" id="KW-1185">Reference proteome</keyword>
<feature type="region of interest" description="Disordered" evidence="3">
    <location>
        <begin position="269"/>
        <end position="288"/>
    </location>
</feature>
<accession>A0A7M7N6Q3</accession>
<proteinExistence type="predicted"/>
<dbReference type="PROSITE" id="PS50896">
    <property type="entry name" value="LISH"/>
    <property type="match status" value="1"/>
</dbReference>
<evidence type="ECO:0000313" key="4">
    <source>
        <dbReference type="EnsemblMetazoa" id="XP_030831290"/>
    </source>
</evidence>
<dbReference type="GeneID" id="764755"/>
<dbReference type="GO" id="GO:0005802">
    <property type="term" value="C:trans-Golgi network"/>
    <property type="evidence" value="ECO:0007669"/>
    <property type="project" value="InterPro"/>
</dbReference>
<feature type="compositionally biased region" description="Basic and acidic residues" evidence="3">
    <location>
        <begin position="360"/>
        <end position="374"/>
    </location>
</feature>
<dbReference type="GO" id="GO:0032367">
    <property type="term" value="P:intracellular cholesterol transport"/>
    <property type="evidence" value="ECO:0007669"/>
    <property type="project" value="InterPro"/>
</dbReference>
<reference evidence="5" key="1">
    <citation type="submission" date="2015-02" db="EMBL/GenBank/DDBJ databases">
        <title>Genome sequencing for Strongylocentrotus purpuratus.</title>
        <authorList>
            <person name="Murali S."/>
            <person name="Liu Y."/>
            <person name="Vee V."/>
            <person name="English A."/>
            <person name="Wang M."/>
            <person name="Skinner E."/>
            <person name="Han Y."/>
            <person name="Muzny D.M."/>
            <person name="Worley K.C."/>
            <person name="Gibbs R.A."/>
        </authorList>
    </citation>
    <scope>NUCLEOTIDE SEQUENCE</scope>
</reference>
<feature type="repeat" description="HEAT" evidence="1">
    <location>
        <begin position="615"/>
        <end position="653"/>
    </location>
</feature>
<evidence type="ECO:0000256" key="1">
    <source>
        <dbReference type="PROSITE-ProRule" id="PRU00103"/>
    </source>
</evidence>
<dbReference type="RefSeq" id="XP_030831290.1">
    <property type="nucleotide sequence ID" value="XM_030975430.1"/>
</dbReference>
<feature type="compositionally biased region" description="Acidic residues" evidence="3">
    <location>
        <begin position="275"/>
        <end position="288"/>
    </location>
</feature>
<dbReference type="InterPro" id="IPR040362">
    <property type="entry name" value="RELCH"/>
</dbReference>